<evidence type="ECO:0000259" key="4">
    <source>
        <dbReference type="PROSITE" id="PS50987"/>
    </source>
</evidence>
<evidence type="ECO:0000256" key="1">
    <source>
        <dbReference type="ARBA" id="ARBA00023015"/>
    </source>
</evidence>
<organism evidence="5 6">
    <name type="scientific">Xanthomonas hawaiiensis</name>
    <dbReference type="NCBI Taxonomy" id="3003247"/>
    <lineage>
        <taxon>Bacteria</taxon>
        <taxon>Pseudomonadati</taxon>
        <taxon>Pseudomonadota</taxon>
        <taxon>Gammaproteobacteria</taxon>
        <taxon>Lysobacterales</taxon>
        <taxon>Lysobacteraceae</taxon>
        <taxon>Xanthomonas</taxon>
    </lineage>
</organism>
<dbReference type="PANTHER" id="PTHR43132">
    <property type="entry name" value="ARSENICAL RESISTANCE OPERON REPRESSOR ARSR-RELATED"/>
    <property type="match status" value="1"/>
</dbReference>
<dbReference type="Gene3D" id="1.10.10.10">
    <property type="entry name" value="Winged helix-like DNA-binding domain superfamily/Winged helix DNA-binding domain"/>
    <property type="match status" value="1"/>
</dbReference>
<keyword evidence="6" id="KW-1185">Reference proteome</keyword>
<reference evidence="5 6" key="1">
    <citation type="submission" date="2023-01" db="EMBL/GenBank/DDBJ databases">
        <title>Xanthomonas hawaiianensis sp. nov. isolated from Araceae family in Hawaii.</title>
        <authorList>
            <person name="Chunag S.-C."/>
            <person name="Dobhal S."/>
            <person name="Alvarez A."/>
            <person name="Arif M."/>
        </authorList>
    </citation>
    <scope>NUCLEOTIDE SEQUENCE [LARGE SCALE GENOMIC DNA]</scope>
    <source>
        <strain evidence="5 6">A2111</strain>
    </source>
</reference>
<accession>A0ABU2I1T5</accession>
<dbReference type="SMART" id="SM00418">
    <property type="entry name" value="HTH_ARSR"/>
    <property type="match status" value="1"/>
</dbReference>
<keyword evidence="1" id="KW-0805">Transcription regulation</keyword>
<dbReference type="PROSITE" id="PS50987">
    <property type="entry name" value="HTH_ARSR_2"/>
    <property type="match status" value="1"/>
</dbReference>
<dbReference type="InterPro" id="IPR011991">
    <property type="entry name" value="ArsR-like_HTH"/>
</dbReference>
<evidence type="ECO:0000256" key="3">
    <source>
        <dbReference type="ARBA" id="ARBA00023163"/>
    </source>
</evidence>
<dbReference type="NCBIfam" id="NF033788">
    <property type="entry name" value="HTH_metalloreg"/>
    <property type="match status" value="1"/>
</dbReference>
<dbReference type="SUPFAM" id="SSF46785">
    <property type="entry name" value="Winged helix' DNA-binding domain"/>
    <property type="match status" value="1"/>
</dbReference>
<evidence type="ECO:0000313" key="6">
    <source>
        <dbReference type="Proteomes" id="UP001260534"/>
    </source>
</evidence>
<dbReference type="PRINTS" id="PR00778">
    <property type="entry name" value="HTHARSR"/>
</dbReference>
<dbReference type="InterPro" id="IPR051011">
    <property type="entry name" value="Metal_resp_trans_reg"/>
</dbReference>
<dbReference type="Proteomes" id="UP001260534">
    <property type="component" value="Unassembled WGS sequence"/>
</dbReference>
<name>A0ABU2I1T5_9XANT</name>
<comment type="caution">
    <text evidence="5">The sequence shown here is derived from an EMBL/GenBank/DDBJ whole genome shotgun (WGS) entry which is preliminary data.</text>
</comment>
<dbReference type="InterPro" id="IPR036390">
    <property type="entry name" value="WH_DNA-bd_sf"/>
</dbReference>
<dbReference type="RefSeq" id="WP_184447052.1">
    <property type="nucleotide sequence ID" value="NZ_CP115873.1"/>
</dbReference>
<dbReference type="EMBL" id="JAQMHB010000001">
    <property type="protein sequence ID" value="MDS9992110.1"/>
    <property type="molecule type" value="Genomic_DNA"/>
</dbReference>
<dbReference type="Pfam" id="PF01022">
    <property type="entry name" value="HTH_5"/>
    <property type="match status" value="1"/>
</dbReference>
<sequence length="116" mass="12609">MPRRAAPALDPAAMRAHASEAARLLKALGNEKRLLLLCLLVDSEQSVGELNARVELSQSALSQHLALLREDGLVQTRRDGQTIYYSLVPGPVQRILEVLHGIYCSAAPPAATRSDR</sequence>
<feature type="domain" description="HTH arsR-type" evidence="4">
    <location>
        <begin position="13"/>
        <end position="107"/>
    </location>
</feature>
<keyword evidence="3" id="KW-0804">Transcription</keyword>
<gene>
    <name evidence="5" type="ORF">PNQ69_04970</name>
</gene>
<dbReference type="InterPro" id="IPR036388">
    <property type="entry name" value="WH-like_DNA-bd_sf"/>
</dbReference>
<evidence type="ECO:0000313" key="5">
    <source>
        <dbReference type="EMBL" id="MDS9992110.1"/>
    </source>
</evidence>
<dbReference type="InterPro" id="IPR001845">
    <property type="entry name" value="HTH_ArsR_DNA-bd_dom"/>
</dbReference>
<protein>
    <submittedName>
        <fullName evidence="5">Metalloregulator ArsR/SmtB family transcription factor</fullName>
    </submittedName>
</protein>
<keyword evidence="2" id="KW-0238">DNA-binding</keyword>
<evidence type="ECO:0000256" key="2">
    <source>
        <dbReference type="ARBA" id="ARBA00023125"/>
    </source>
</evidence>
<dbReference type="PANTHER" id="PTHR43132:SF2">
    <property type="entry name" value="ARSENICAL RESISTANCE OPERON REPRESSOR ARSR-RELATED"/>
    <property type="match status" value="1"/>
</dbReference>
<dbReference type="CDD" id="cd00090">
    <property type="entry name" value="HTH_ARSR"/>
    <property type="match status" value="1"/>
</dbReference>
<proteinExistence type="predicted"/>